<evidence type="ECO:0000313" key="3">
    <source>
        <dbReference type="EMBL" id="MDV6230591.1"/>
    </source>
</evidence>
<organism evidence="3 4">
    <name type="scientific">Rhodococcus cercidiphylli</name>
    <dbReference type="NCBI Taxonomy" id="489916"/>
    <lineage>
        <taxon>Bacteria</taxon>
        <taxon>Bacillati</taxon>
        <taxon>Actinomycetota</taxon>
        <taxon>Actinomycetes</taxon>
        <taxon>Mycobacteriales</taxon>
        <taxon>Nocardiaceae</taxon>
        <taxon>Rhodococcus</taxon>
    </lineage>
</organism>
<evidence type="ECO:0000259" key="2">
    <source>
        <dbReference type="Pfam" id="PF07859"/>
    </source>
</evidence>
<accession>A0ABU4AWH4</accession>
<sequence length="315" mass="33544">MPIPFDPEIGAVLAAAAAAAGDDIPVAERGDALALRAITNETLRLVYGQAPGSATVSTRDVDVEADDGTIVTARWYVPEGTTSGSAVVYVHGGGLICGSVELYDQVVRYYSETTGVPFLSVEYRLAPEHTGERLARDAYSALAWLHEHALEFGVDPERIAIMGDSGGGAVAAGAAILARNDGTPLARQILIYPMLDDRNVEPDQELAATATWTYDNNFTGWNALLPANTTEAVSEIASPARLVDYAGLAPAFIDVGDLDIFRDESITYAHNLLRAGVSCELHVRAGAPHAFEWLAPAAQVSRQAISDRIQVIRNL</sequence>
<dbReference type="GO" id="GO:0016787">
    <property type="term" value="F:hydrolase activity"/>
    <property type="evidence" value="ECO:0007669"/>
    <property type="project" value="UniProtKB-KW"/>
</dbReference>
<proteinExistence type="predicted"/>
<dbReference type="InterPro" id="IPR029058">
    <property type="entry name" value="AB_hydrolase_fold"/>
</dbReference>
<evidence type="ECO:0000313" key="4">
    <source>
        <dbReference type="Proteomes" id="UP001185899"/>
    </source>
</evidence>
<dbReference type="Pfam" id="PF07859">
    <property type="entry name" value="Abhydrolase_3"/>
    <property type="match status" value="1"/>
</dbReference>
<dbReference type="PANTHER" id="PTHR48081:SF8">
    <property type="entry name" value="ALPHA_BETA HYDROLASE FOLD-3 DOMAIN-CONTAINING PROTEIN-RELATED"/>
    <property type="match status" value="1"/>
</dbReference>
<gene>
    <name evidence="3" type="ORF">R3P95_08530</name>
</gene>
<dbReference type="SUPFAM" id="SSF53474">
    <property type="entry name" value="alpha/beta-Hydrolases"/>
    <property type="match status" value="1"/>
</dbReference>
<reference evidence="3 4" key="1">
    <citation type="submission" date="2023-10" db="EMBL/GenBank/DDBJ databases">
        <title>Development of a sustainable strategy for remediation of hydrocarbon-contaminated territories based on the waste exchange concept.</title>
        <authorList>
            <person name="Krivoruchko A."/>
        </authorList>
    </citation>
    <scope>NUCLEOTIDE SEQUENCE [LARGE SCALE GENOMIC DNA]</scope>
    <source>
        <strain evidence="3 4">IEGM 1322</strain>
    </source>
</reference>
<comment type="caution">
    <text evidence="3">The sequence shown here is derived from an EMBL/GenBank/DDBJ whole genome shotgun (WGS) entry which is preliminary data.</text>
</comment>
<dbReference type="PANTHER" id="PTHR48081">
    <property type="entry name" value="AB HYDROLASE SUPERFAMILY PROTEIN C4A8.06C"/>
    <property type="match status" value="1"/>
</dbReference>
<name>A0ABU4AWH4_9NOCA</name>
<dbReference type="EMBL" id="JAWLKE010000003">
    <property type="protein sequence ID" value="MDV6230591.1"/>
    <property type="molecule type" value="Genomic_DNA"/>
</dbReference>
<dbReference type="InterPro" id="IPR013094">
    <property type="entry name" value="AB_hydrolase_3"/>
</dbReference>
<protein>
    <submittedName>
        <fullName evidence="3">Alpha/beta hydrolase fold domain-containing protein</fullName>
    </submittedName>
</protein>
<evidence type="ECO:0000256" key="1">
    <source>
        <dbReference type="ARBA" id="ARBA00022801"/>
    </source>
</evidence>
<dbReference type="RefSeq" id="WP_317548026.1">
    <property type="nucleotide sequence ID" value="NZ_JAWLKE010000003.1"/>
</dbReference>
<dbReference type="Gene3D" id="3.40.50.1820">
    <property type="entry name" value="alpha/beta hydrolase"/>
    <property type="match status" value="1"/>
</dbReference>
<keyword evidence="4" id="KW-1185">Reference proteome</keyword>
<dbReference type="Proteomes" id="UP001185899">
    <property type="component" value="Unassembled WGS sequence"/>
</dbReference>
<feature type="domain" description="Alpha/beta hydrolase fold-3" evidence="2">
    <location>
        <begin position="87"/>
        <end position="291"/>
    </location>
</feature>
<keyword evidence="1 3" id="KW-0378">Hydrolase</keyword>
<dbReference type="InterPro" id="IPR050300">
    <property type="entry name" value="GDXG_lipolytic_enzyme"/>
</dbReference>